<dbReference type="OrthoDB" id="5183775at2"/>
<keyword evidence="5" id="KW-1185">Reference proteome</keyword>
<sequence>MSGFTVLLLGGTGEARRLAALLAWERPDLRVVTSLAGRVARPALPDGEVRIGGFGGPAGLADWLRRERVGAVVDATHPFAARISTSAVTACAEVGVPLLVVRRPGWTERPGDDWRRVPSLQAAAEMVAGLGERVFLSTGRQSVAVFAGLDRHWFLVRSVDPPDPPLPRRLAVVLDRGPFTVAGELELLRRYEIEVLVTKDSGGTMTAAKLEAARELGLPVVLVDRPPTPLAERVERIEEVVSWLPGLPGIPGS</sequence>
<dbReference type="InterPro" id="IPR003723">
    <property type="entry name" value="Precorrin-6x_reduct"/>
</dbReference>
<dbReference type="RefSeq" id="WP_121160369.1">
    <property type="nucleotide sequence ID" value="NZ_RBKT01000001.1"/>
</dbReference>
<dbReference type="PANTHER" id="PTHR36925">
    <property type="entry name" value="COBALT-PRECORRIN-6A REDUCTASE"/>
    <property type="match status" value="1"/>
</dbReference>
<gene>
    <name evidence="4" type="ORF">BDK92_6803</name>
</gene>
<evidence type="ECO:0000256" key="3">
    <source>
        <dbReference type="ARBA" id="ARBA00023002"/>
    </source>
</evidence>
<accession>A0A495JV29</accession>
<name>A0A495JV29_9ACTN</name>
<dbReference type="NCBIfam" id="NF005968">
    <property type="entry name" value="PRK08057.1-2"/>
    <property type="match status" value="1"/>
</dbReference>
<dbReference type="GO" id="GO:0009236">
    <property type="term" value="P:cobalamin biosynthetic process"/>
    <property type="evidence" value="ECO:0007669"/>
    <property type="project" value="UniProtKB-UniPathway"/>
</dbReference>
<proteinExistence type="predicted"/>
<comment type="caution">
    <text evidence="4">The sequence shown here is derived from an EMBL/GenBank/DDBJ whole genome shotgun (WGS) entry which is preliminary data.</text>
</comment>
<evidence type="ECO:0000313" key="5">
    <source>
        <dbReference type="Proteomes" id="UP000277671"/>
    </source>
</evidence>
<keyword evidence="2" id="KW-0169">Cobalamin biosynthesis</keyword>
<keyword evidence="3" id="KW-0560">Oxidoreductase</keyword>
<dbReference type="PANTHER" id="PTHR36925:SF1">
    <property type="entry name" value="COBALT-PRECORRIN-6A REDUCTASE"/>
    <property type="match status" value="1"/>
</dbReference>
<protein>
    <submittedName>
        <fullName evidence="4">Precorrin-6A/cobalt-precorrin-6A reductase</fullName>
    </submittedName>
</protein>
<dbReference type="EMBL" id="RBKT01000001">
    <property type="protein sequence ID" value="RKR92365.1"/>
    <property type="molecule type" value="Genomic_DNA"/>
</dbReference>
<dbReference type="GO" id="GO:0016994">
    <property type="term" value="F:precorrin-6A reductase activity"/>
    <property type="evidence" value="ECO:0007669"/>
    <property type="project" value="InterPro"/>
</dbReference>
<evidence type="ECO:0000256" key="2">
    <source>
        <dbReference type="ARBA" id="ARBA00022573"/>
    </source>
</evidence>
<dbReference type="Proteomes" id="UP000277671">
    <property type="component" value="Unassembled WGS sequence"/>
</dbReference>
<evidence type="ECO:0000256" key="1">
    <source>
        <dbReference type="ARBA" id="ARBA00004953"/>
    </source>
</evidence>
<dbReference type="NCBIfam" id="TIGR00715">
    <property type="entry name" value="precor6x_red"/>
    <property type="match status" value="1"/>
</dbReference>
<dbReference type="PROSITE" id="PS51014">
    <property type="entry name" value="COBK_CBIJ"/>
    <property type="match status" value="1"/>
</dbReference>
<reference evidence="4 5" key="1">
    <citation type="submission" date="2018-10" db="EMBL/GenBank/DDBJ databases">
        <title>Sequencing the genomes of 1000 actinobacteria strains.</title>
        <authorList>
            <person name="Klenk H.-P."/>
        </authorList>
    </citation>
    <scope>NUCLEOTIDE SEQUENCE [LARGE SCALE GENOMIC DNA]</scope>
    <source>
        <strain evidence="4 5">DSM 45175</strain>
    </source>
</reference>
<dbReference type="Pfam" id="PF02571">
    <property type="entry name" value="CbiJ"/>
    <property type="match status" value="1"/>
</dbReference>
<dbReference type="UniPathway" id="UPA00148"/>
<evidence type="ECO:0000313" key="4">
    <source>
        <dbReference type="EMBL" id="RKR92365.1"/>
    </source>
</evidence>
<organism evidence="4 5">
    <name type="scientific">Micromonospora pisi</name>
    <dbReference type="NCBI Taxonomy" id="589240"/>
    <lineage>
        <taxon>Bacteria</taxon>
        <taxon>Bacillati</taxon>
        <taxon>Actinomycetota</taxon>
        <taxon>Actinomycetes</taxon>
        <taxon>Micromonosporales</taxon>
        <taxon>Micromonosporaceae</taxon>
        <taxon>Micromonospora</taxon>
    </lineage>
</organism>
<comment type="pathway">
    <text evidence="1">Cofactor biosynthesis; adenosylcobalamin biosynthesis.</text>
</comment>
<dbReference type="AlphaFoldDB" id="A0A495JV29"/>